<dbReference type="InterPro" id="IPR001752">
    <property type="entry name" value="Kinesin_motor_dom"/>
</dbReference>
<keyword evidence="10" id="KW-1185">Reference proteome</keyword>
<evidence type="ECO:0000256" key="3">
    <source>
        <dbReference type="ARBA" id="ARBA00022840"/>
    </source>
</evidence>
<evidence type="ECO:0000256" key="4">
    <source>
        <dbReference type="ARBA" id="ARBA00023175"/>
    </source>
</evidence>
<feature type="compositionally biased region" description="Basic and acidic residues" evidence="7">
    <location>
        <begin position="1041"/>
        <end position="1072"/>
    </location>
</feature>
<dbReference type="GO" id="GO:0016887">
    <property type="term" value="F:ATP hydrolysis activity"/>
    <property type="evidence" value="ECO:0007669"/>
    <property type="project" value="TreeGrafter"/>
</dbReference>
<dbReference type="Pfam" id="PF00225">
    <property type="entry name" value="Kinesin"/>
    <property type="match status" value="1"/>
</dbReference>
<dbReference type="OrthoDB" id="123929at2759"/>
<sequence>MEAEDEHELVPETPSADERGGNGFFSLSRLPIAATPRFVSNLIGANMAMLFGCSPNSDPHVTPSTQAKRVPIERSNSNTHSRAPAETASISVSIPSSADVSVDLADAPVDVSLDDIAAEDARSPHRRENAVKVFLRQRPSSPQLARAIHIPSKASTKCKSVSFRPMSFNSTQSDAEAVYTFDHVFQETADNEEVFRTTTLPLLVHLFDEPTPTDELILAYGPSGSGKTHTLSAILNKSIAFLVNRVNSLGPNSSAPSNIVPLHWGQVDVLNLGSADEVFDGASTVGEGSCSLWISFLEIHNDRCRDLLNPASIKGSGTKMNLDASTETPVSTLFLKLQGTIQKNLQTKATQQYFKNMTEYRITDLKSGVDIVNKVISARRTQETNVNKTSSRGHLITTIKLLRLLDAKSKPRISRISIADLAGSENSKKTGAEGATLSEAGHINKSLLKSQSAFEREKKRVKLEKIPYNSCQLTKSLQPFFRTGLVTFLFHIDPTNEDQTKAVLEFSHQTCQLVTFQPFSPTLKRKRGGDVFRSDARSSGDADYSAAQVAAELHRMRVRTTRAERERDTLALKNRELEAVLSEMEAQMRGLVENEGRRMKEEYLRIDGGGDAILREARARMERDCLEKMERRLKAAKGLLEMADEEELGLKEIELEQKDNELAQLLEMYDAREMDVLSLEDRIQAMTEKQVQDQQLATRELTISETVFVGMTTDAETQVEIQQESEHEPGGESIAINFCDAVGHKTGVSVETQTNPAATVCEKASTAIIDFLTLYEDSETQTEGCFDSSQGSSNPSDQPLADSQTTLTSSKSFDKNEHEEIEYAENIEPPPRRSRRISRTSLIPASDKLKESGKDLKQRRRSRRSSQSSPPVSASRKPSKRRAFGFAVHEHNGNSENEDRDGCILHDESKKLDHPETKTSTTEGLKLSFSAKTTQNPAPVLIPVGASRRTRALIGALQAGSRKPLDAVVGDGGVSASVSLSASIQKISVGVGGSNGSVLQPVSRQGARGSASVGVGKWGGLLRRCSSGVEKESETVSDETPELHIDELKVDEPVEEENHKRTRKLRTEKAMMPEDSPMPVKRRRRNVRK</sequence>
<dbReference type="GO" id="GO:0005874">
    <property type="term" value="C:microtubule"/>
    <property type="evidence" value="ECO:0007669"/>
    <property type="project" value="UniProtKB-KW"/>
</dbReference>
<dbReference type="STRING" id="246404.A0A507EHN5"/>
<name>A0A507EHN5_9FUNG</name>
<keyword evidence="6" id="KW-0175">Coiled coil</keyword>
<feature type="compositionally biased region" description="Low complexity" evidence="7">
    <location>
        <begin position="865"/>
        <end position="876"/>
    </location>
</feature>
<evidence type="ECO:0000256" key="6">
    <source>
        <dbReference type="SAM" id="Coils"/>
    </source>
</evidence>
<gene>
    <name evidence="9" type="ORF">CcCBS67573_g08713</name>
</gene>
<dbReference type="PRINTS" id="PR00380">
    <property type="entry name" value="KINESINHEAVY"/>
</dbReference>
<reference evidence="9 10" key="1">
    <citation type="journal article" date="2019" name="Sci. Rep.">
        <title>Comparative genomics of chytrid fungi reveal insights into the obligate biotrophic and pathogenic lifestyle of Synchytrium endobioticum.</title>
        <authorList>
            <person name="van de Vossenberg B.T.L.H."/>
            <person name="Warris S."/>
            <person name="Nguyen H.D.T."/>
            <person name="van Gent-Pelzer M.P.E."/>
            <person name="Joly D.L."/>
            <person name="van de Geest H.C."/>
            <person name="Bonants P.J.M."/>
            <person name="Smith D.S."/>
            <person name="Levesque C.A."/>
            <person name="van der Lee T.A.J."/>
        </authorList>
    </citation>
    <scope>NUCLEOTIDE SEQUENCE [LARGE SCALE GENOMIC DNA]</scope>
    <source>
        <strain evidence="9 10">CBS 675.73</strain>
    </source>
</reference>
<feature type="region of interest" description="Disordered" evidence="7">
    <location>
        <begin position="1"/>
        <end position="22"/>
    </location>
</feature>
<keyword evidence="1" id="KW-0493">Microtubule</keyword>
<dbReference type="Proteomes" id="UP000320333">
    <property type="component" value="Unassembled WGS sequence"/>
</dbReference>
<dbReference type="Gene3D" id="3.40.850.10">
    <property type="entry name" value="Kinesin motor domain"/>
    <property type="match status" value="1"/>
</dbReference>
<feature type="domain" description="Kinesin motor" evidence="8">
    <location>
        <begin position="130"/>
        <end position="513"/>
    </location>
</feature>
<feature type="compositionally biased region" description="Polar residues" evidence="7">
    <location>
        <begin position="58"/>
        <end position="67"/>
    </location>
</feature>
<feature type="region of interest" description="Disordered" evidence="7">
    <location>
        <begin position="1029"/>
        <end position="1089"/>
    </location>
</feature>
<organism evidence="9 10">
    <name type="scientific">Chytriomyces confervae</name>
    <dbReference type="NCBI Taxonomy" id="246404"/>
    <lineage>
        <taxon>Eukaryota</taxon>
        <taxon>Fungi</taxon>
        <taxon>Fungi incertae sedis</taxon>
        <taxon>Chytridiomycota</taxon>
        <taxon>Chytridiomycota incertae sedis</taxon>
        <taxon>Chytridiomycetes</taxon>
        <taxon>Chytridiales</taxon>
        <taxon>Chytriomycetaceae</taxon>
        <taxon>Chytriomyces</taxon>
    </lineage>
</organism>
<evidence type="ECO:0000313" key="9">
    <source>
        <dbReference type="EMBL" id="TPX63311.1"/>
    </source>
</evidence>
<feature type="region of interest" description="Disordered" evidence="7">
    <location>
        <begin position="58"/>
        <end position="90"/>
    </location>
</feature>
<feature type="binding site" evidence="5">
    <location>
        <begin position="221"/>
        <end position="228"/>
    </location>
    <ligand>
        <name>ATP</name>
        <dbReference type="ChEBI" id="CHEBI:30616"/>
    </ligand>
</feature>
<evidence type="ECO:0000256" key="5">
    <source>
        <dbReference type="PROSITE-ProRule" id="PRU00283"/>
    </source>
</evidence>
<keyword evidence="2 5" id="KW-0547">Nucleotide-binding</keyword>
<comment type="similarity">
    <text evidence="5">Belongs to the TRAFAC class myosin-kinesin ATPase superfamily. Kinesin family.</text>
</comment>
<feature type="coiled-coil region" evidence="6">
    <location>
        <begin position="626"/>
        <end position="668"/>
    </location>
</feature>
<comment type="caution">
    <text evidence="9">The sequence shown here is derived from an EMBL/GenBank/DDBJ whole genome shotgun (WGS) entry which is preliminary data.</text>
</comment>
<dbReference type="InterPro" id="IPR027417">
    <property type="entry name" value="P-loop_NTPase"/>
</dbReference>
<feature type="region of interest" description="Disordered" evidence="7">
    <location>
        <begin position="782"/>
        <end position="882"/>
    </location>
</feature>
<feature type="compositionally biased region" description="Basic residues" evidence="7">
    <location>
        <begin position="1080"/>
        <end position="1089"/>
    </location>
</feature>
<dbReference type="AlphaFoldDB" id="A0A507EHN5"/>
<dbReference type="PANTHER" id="PTHR24115:SF1008">
    <property type="entry name" value="KINESIN-LIKE PROTEIN SUBITO"/>
    <property type="match status" value="1"/>
</dbReference>
<dbReference type="EMBL" id="QEAP01000615">
    <property type="protein sequence ID" value="TPX63311.1"/>
    <property type="molecule type" value="Genomic_DNA"/>
</dbReference>
<dbReference type="SUPFAM" id="SSF52540">
    <property type="entry name" value="P-loop containing nucleoside triphosphate hydrolases"/>
    <property type="match status" value="1"/>
</dbReference>
<evidence type="ECO:0000313" key="10">
    <source>
        <dbReference type="Proteomes" id="UP000320333"/>
    </source>
</evidence>
<evidence type="ECO:0000259" key="8">
    <source>
        <dbReference type="PROSITE" id="PS50067"/>
    </source>
</evidence>
<proteinExistence type="inferred from homology"/>
<evidence type="ECO:0000256" key="7">
    <source>
        <dbReference type="SAM" id="MobiDB-lite"/>
    </source>
</evidence>
<dbReference type="InterPro" id="IPR036961">
    <property type="entry name" value="Kinesin_motor_dom_sf"/>
</dbReference>
<dbReference type="PROSITE" id="PS50067">
    <property type="entry name" value="KINESIN_MOTOR_2"/>
    <property type="match status" value="1"/>
</dbReference>
<accession>A0A507EHN5</accession>
<feature type="coiled-coil region" evidence="6">
    <location>
        <begin position="567"/>
        <end position="594"/>
    </location>
</feature>
<dbReference type="InterPro" id="IPR027640">
    <property type="entry name" value="Kinesin-like_fam"/>
</dbReference>
<dbReference type="GO" id="GO:0005634">
    <property type="term" value="C:nucleus"/>
    <property type="evidence" value="ECO:0007669"/>
    <property type="project" value="TreeGrafter"/>
</dbReference>
<dbReference type="PANTHER" id="PTHR24115">
    <property type="entry name" value="KINESIN-RELATED"/>
    <property type="match status" value="1"/>
</dbReference>
<dbReference type="GO" id="GO:0005524">
    <property type="term" value="F:ATP binding"/>
    <property type="evidence" value="ECO:0007669"/>
    <property type="project" value="UniProtKB-UniRule"/>
</dbReference>
<dbReference type="GO" id="GO:0007018">
    <property type="term" value="P:microtubule-based movement"/>
    <property type="evidence" value="ECO:0007669"/>
    <property type="project" value="InterPro"/>
</dbReference>
<dbReference type="GO" id="GO:0003777">
    <property type="term" value="F:microtubule motor activity"/>
    <property type="evidence" value="ECO:0007669"/>
    <property type="project" value="InterPro"/>
</dbReference>
<dbReference type="GO" id="GO:0005871">
    <property type="term" value="C:kinesin complex"/>
    <property type="evidence" value="ECO:0007669"/>
    <property type="project" value="TreeGrafter"/>
</dbReference>
<dbReference type="GO" id="GO:0008017">
    <property type="term" value="F:microtubule binding"/>
    <property type="evidence" value="ECO:0007669"/>
    <property type="project" value="InterPro"/>
</dbReference>
<evidence type="ECO:0000256" key="1">
    <source>
        <dbReference type="ARBA" id="ARBA00022701"/>
    </source>
</evidence>
<dbReference type="SMART" id="SM00129">
    <property type="entry name" value="KISc"/>
    <property type="match status" value="1"/>
</dbReference>
<feature type="compositionally biased region" description="Basic and acidic residues" evidence="7">
    <location>
        <begin position="847"/>
        <end position="856"/>
    </location>
</feature>
<keyword evidence="3 5" id="KW-0067">ATP-binding</keyword>
<protein>
    <recommendedName>
        <fullName evidence="8">Kinesin motor domain-containing protein</fullName>
    </recommendedName>
</protein>
<keyword evidence="4 5" id="KW-0505">Motor protein</keyword>
<evidence type="ECO:0000256" key="2">
    <source>
        <dbReference type="ARBA" id="ARBA00022741"/>
    </source>
</evidence>
<feature type="compositionally biased region" description="Polar residues" evidence="7">
    <location>
        <begin position="782"/>
        <end position="811"/>
    </location>
</feature>